<dbReference type="PANTHER" id="PTHR43818">
    <property type="entry name" value="BCDNA.GH03377"/>
    <property type="match status" value="1"/>
</dbReference>
<evidence type="ECO:0000256" key="1">
    <source>
        <dbReference type="ARBA" id="ARBA00023002"/>
    </source>
</evidence>
<dbReference type="SUPFAM" id="SSF51735">
    <property type="entry name" value="NAD(P)-binding Rossmann-fold domains"/>
    <property type="match status" value="1"/>
</dbReference>
<comment type="caution">
    <text evidence="4">The sequence shown here is derived from an EMBL/GenBank/DDBJ whole genome shotgun (WGS) entry which is preliminary data.</text>
</comment>
<feature type="domain" description="GFO/IDH/MocA-like oxidoreductase" evidence="3">
    <location>
        <begin position="131"/>
        <end position="257"/>
    </location>
</feature>
<dbReference type="EMBL" id="WLZY01000001">
    <property type="protein sequence ID" value="NDL56163.1"/>
    <property type="molecule type" value="Genomic_DNA"/>
</dbReference>
<gene>
    <name evidence="4" type="ORF">F7O44_03640</name>
</gene>
<dbReference type="AlphaFoldDB" id="A0A7K3LYQ3"/>
<sequence>MKFAVVGLDHDHVYGMVRGLRSSGAQCAGAYAADPAQVAAFTQAFPDVPIVDDARRFYDAPDIDVIVTVSVSADRAGVAIDAMYAGKDVLAAKPAATTHEQIADLRKTVAETGRIWAVYFGERFGSRATSEAHELITGGVIGTVVQTIGLGPHRLRRGTRPSWFFQRERYGGILTDIASHQIDQFLFLTGSTTAQIVSASVGNYGNPDDPELQDFGEVLMSGPHARGYVRVDWFTPDGLSDWGDGRITVLGTDGYIELRKNVDIAGRAGGDHLFLVDGAGEHYVNCSNRPLTFFDDFMADVRDRTETANPQQMYFTAMELSITAQLTAEQASA</sequence>
<accession>A0A7K3LYQ3</accession>
<keyword evidence="5" id="KW-1185">Reference proteome</keyword>
<dbReference type="GO" id="GO:0016491">
    <property type="term" value="F:oxidoreductase activity"/>
    <property type="evidence" value="ECO:0007669"/>
    <property type="project" value="UniProtKB-KW"/>
</dbReference>
<reference evidence="4 5" key="1">
    <citation type="submission" date="2019-11" db="EMBL/GenBank/DDBJ databases">
        <authorList>
            <person name="Li X.-J."/>
            <person name="Feng X.-M."/>
        </authorList>
    </citation>
    <scope>NUCLEOTIDE SEQUENCE [LARGE SCALE GENOMIC DNA]</scope>
    <source>
        <strain evidence="4 5">XMNu-373</strain>
    </source>
</reference>
<dbReference type="InterPro" id="IPR036291">
    <property type="entry name" value="NAD(P)-bd_dom_sf"/>
</dbReference>
<feature type="domain" description="Gfo/Idh/MocA-like oxidoreductase N-terminal" evidence="2">
    <location>
        <begin position="2"/>
        <end position="119"/>
    </location>
</feature>
<dbReference type="RefSeq" id="WP_162448787.1">
    <property type="nucleotide sequence ID" value="NZ_WLZY01000001.1"/>
</dbReference>
<dbReference type="Gene3D" id="3.40.50.720">
    <property type="entry name" value="NAD(P)-binding Rossmann-like Domain"/>
    <property type="match status" value="1"/>
</dbReference>
<dbReference type="Proteomes" id="UP000460435">
    <property type="component" value="Unassembled WGS sequence"/>
</dbReference>
<protein>
    <submittedName>
        <fullName evidence="4">Gfo/Idh/MocA family oxidoreductase</fullName>
    </submittedName>
</protein>
<dbReference type="Gene3D" id="3.30.360.10">
    <property type="entry name" value="Dihydrodipicolinate Reductase, domain 2"/>
    <property type="match status" value="1"/>
</dbReference>
<dbReference type="InterPro" id="IPR000683">
    <property type="entry name" value="Gfo/Idh/MocA-like_OxRdtase_N"/>
</dbReference>
<keyword evidence="1" id="KW-0560">Oxidoreductase</keyword>
<evidence type="ECO:0000313" key="4">
    <source>
        <dbReference type="EMBL" id="NDL56163.1"/>
    </source>
</evidence>
<dbReference type="PANTHER" id="PTHR43818:SF11">
    <property type="entry name" value="BCDNA.GH03377"/>
    <property type="match status" value="1"/>
</dbReference>
<organism evidence="4 5">
    <name type="scientific">Phytoactinopolyspora mesophila</name>
    <dbReference type="NCBI Taxonomy" id="2650750"/>
    <lineage>
        <taxon>Bacteria</taxon>
        <taxon>Bacillati</taxon>
        <taxon>Actinomycetota</taxon>
        <taxon>Actinomycetes</taxon>
        <taxon>Jiangellales</taxon>
        <taxon>Jiangellaceae</taxon>
        <taxon>Phytoactinopolyspora</taxon>
    </lineage>
</organism>
<proteinExistence type="predicted"/>
<dbReference type="Pfam" id="PF01408">
    <property type="entry name" value="GFO_IDH_MocA"/>
    <property type="match status" value="1"/>
</dbReference>
<evidence type="ECO:0000259" key="3">
    <source>
        <dbReference type="Pfam" id="PF22725"/>
    </source>
</evidence>
<dbReference type="GO" id="GO:0000166">
    <property type="term" value="F:nucleotide binding"/>
    <property type="evidence" value="ECO:0007669"/>
    <property type="project" value="InterPro"/>
</dbReference>
<dbReference type="InterPro" id="IPR055170">
    <property type="entry name" value="GFO_IDH_MocA-like_dom"/>
</dbReference>
<evidence type="ECO:0000259" key="2">
    <source>
        <dbReference type="Pfam" id="PF01408"/>
    </source>
</evidence>
<dbReference type="InterPro" id="IPR050463">
    <property type="entry name" value="Gfo/Idh/MocA_oxidrdct_glycsds"/>
</dbReference>
<dbReference type="Pfam" id="PF22725">
    <property type="entry name" value="GFO_IDH_MocA_C3"/>
    <property type="match status" value="1"/>
</dbReference>
<dbReference type="SUPFAM" id="SSF55347">
    <property type="entry name" value="Glyceraldehyde-3-phosphate dehydrogenase-like, C-terminal domain"/>
    <property type="match status" value="1"/>
</dbReference>
<name>A0A7K3LYQ3_9ACTN</name>
<evidence type="ECO:0000313" key="5">
    <source>
        <dbReference type="Proteomes" id="UP000460435"/>
    </source>
</evidence>